<keyword evidence="1" id="KW-1133">Transmembrane helix</keyword>
<reference evidence="2" key="1">
    <citation type="submission" date="2019-06" db="EMBL/GenBank/DDBJ databases">
        <authorList>
            <person name="Zheng W."/>
        </authorList>
    </citation>
    <scope>NUCLEOTIDE SEQUENCE</scope>
    <source>
        <strain evidence="2">QDHG01</strain>
    </source>
</reference>
<dbReference type="AlphaFoldDB" id="A0A8J8SU12"/>
<evidence type="ECO:0000313" key="3">
    <source>
        <dbReference type="Proteomes" id="UP000785679"/>
    </source>
</evidence>
<sequence length="124" mass="14987">MLCDLILIYAIDAYRILSLPLRRAYFKLKVPTYPFFLNLRVYSMLWVLPCTASVEVVFNIYLLHLIHDFMCRQIIWWFYEFVRFWRCCRDVMPPLHGVIGLLIETKGIRVGLYSRCKPWLIQYS</sequence>
<keyword evidence="1" id="KW-0812">Transmembrane</keyword>
<dbReference type="EMBL" id="RRYP01033496">
    <property type="protein sequence ID" value="TNV70715.1"/>
    <property type="molecule type" value="Genomic_DNA"/>
</dbReference>
<name>A0A8J8SU12_HALGN</name>
<organism evidence="2 3">
    <name type="scientific">Halteria grandinella</name>
    <dbReference type="NCBI Taxonomy" id="5974"/>
    <lineage>
        <taxon>Eukaryota</taxon>
        <taxon>Sar</taxon>
        <taxon>Alveolata</taxon>
        <taxon>Ciliophora</taxon>
        <taxon>Intramacronucleata</taxon>
        <taxon>Spirotrichea</taxon>
        <taxon>Stichotrichia</taxon>
        <taxon>Sporadotrichida</taxon>
        <taxon>Halteriidae</taxon>
        <taxon>Halteria</taxon>
    </lineage>
</organism>
<feature type="transmembrane region" description="Helical" evidence="1">
    <location>
        <begin position="41"/>
        <end position="63"/>
    </location>
</feature>
<keyword evidence="3" id="KW-1185">Reference proteome</keyword>
<evidence type="ECO:0000256" key="1">
    <source>
        <dbReference type="SAM" id="Phobius"/>
    </source>
</evidence>
<accession>A0A8J8SU12</accession>
<dbReference type="Proteomes" id="UP000785679">
    <property type="component" value="Unassembled WGS sequence"/>
</dbReference>
<keyword evidence="1" id="KW-0472">Membrane</keyword>
<proteinExistence type="predicted"/>
<gene>
    <name evidence="2" type="ORF">FGO68_gene3137</name>
</gene>
<comment type="caution">
    <text evidence="2">The sequence shown here is derived from an EMBL/GenBank/DDBJ whole genome shotgun (WGS) entry which is preliminary data.</text>
</comment>
<evidence type="ECO:0000313" key="2">
    <source>
        <dbReference type="EMBL" id="TNV70715.1"/>
    </source>
</evidence>
<protein>
    <submittedName>
        <fullName evidence="2">Uncharacterized protein</fullName>
    </submittedName>
</protein>